<dbReference type="AlphaFoldDB" id="A0A087DZS5"/>
<dbReference type="RefSeq" id="WP_162178967.1">
    <property type="nucleotide sequence ID" value="NZ_JGZP01000004.1"/>
</dbReference>
<sequence length="296" mass="33253">MDNKQMQIRKAILDKSWIICVVAVIGALISAILMPDKGPIPAFVIMFFFAIVHGNARYGWKNMLIFFAIYFVLSMCLETCSTITGFPFGAYSYTAVENSGNVSFGVGIFYFDLGYLSWTIASILLDGADWRLDKKINLFAMPIVASTVMTVVDLATDFTSSTVQHIWNWGEGGGFYGVPYTNFLGWSFVTWLCAQVFAFVLRRQQENILPTHNKRNFLWPVLAYGSMGLNLIIVYFVPGETGTVMDERGVAWQISDMREAALLIAFYTVVFIAVFALFKMGRGDLKEKPDQEIANQ</sequence>
<evidence type="ECO:0000313" key="3">
    <source>
        <dbReference type="Proteomes" id="UP000029004"/>
    </source>
</evidence>
<dbReference type="eggNOG" id="COG2324">
    <property type="taxonomic scope" value="Bacteria"/>
</dbReference>
<evidence type="ECO:0008006" key="4">
    <source>
        <dbReference type="Google" id="ProtNLM"/>
    </source>
</evidence>
<feature type="transmembrane region" description="Helical" evidence="1">
    <location>
        <begin position="183"/>
        <end position="201"/>
    </location>
</feature>
<organism evidence="2 3">
    <name type="scientific">Bifidobacterium stellenboschense</name>
    <dbReference type="NCBI Taxonomy" id="762211"/>
    <lineage>
        <taxon>Bacteria</taxon>
        <taxon>Bacillati</taxon>
        <taxon>Actinomycetota</taxon>
        <taxon>Actinomycetes</taxon>
        <taxon>Bifidobacteriales</taxon>
        <taxon>Bifidobacteriaceae</taxon>
        <taxon>Bifidobacterium</taxon>
    </lineage>
</organism>
<dbReference type="Pfam" id="PF04240">
    <property type="entry name" value="Caroten_synth"/>
    <property type="match status" value="1"/>
</dbReference>
<feature type="transmembrane region" description="Helical" evidence="1">
    <location>
        <begin position="136"/>
        <end position="155"/>
    </location>
</feature>
<dbReference type="OrthoDB" id="9811293at2"/>
<name>A0A087DZS5_9BIFI</name>
<feature type="transmembrane region" description="Helical" evidence="1">
    <location>
        <begin position="12"/>
        <end position="34"/>
    </location>
</feature>
<protein>
    <recommendedName>
        <fullName evidence="4">Carotenoid biosynthesis protein</fullName>
    </recommendedName>
</protein>
<keyword evidence="1" id="KW-0812">Transmembrane</keyword>
<dbReference type="Proteomes" id="UP000029004">
    <property type="component" value="Unassembled WGS sequence"/>
</dbReference>
<dbReference type="EMBL" id="JGZP01000004">
    <property type="protein sequence ID" value="KFJ01026.1"/>
    <property type="molecule type" value="Genomic_DNA"/>
</dbReference>
<proteinExistence type="predicted"/>
<feature type="transmembrane region" description="Helical" evidence="1">
    <location>
        <begin position="257"/>
        <end position="278"/>
    </location>
</feature>
<evidence type="ECO:0000313" key="2">
    <source>
        <dbReference type="EMBL" id="KFJ01026.1"/>
    </source>
</evidence>
<dbReference type="PANTHER" id="PTHR39419:SF1">
    <property type="entry name" value="SLL0814 PROTEIN"/>
    <property type="match status" value="1"/>
</dbReference>
<accession>A0A087DZS5</accession>
<keyword evidence="3" id="KW-1185">Reference proteome</keyword>
<feature type="transmembrane region" description="Helical" evidence="1">
    <location>
        <begin position="217"/>
        <end position="237"/>
    </location>
</feature>
<evidence type="ECO:0000256" key="1">
    <source>
        <dbReference type="SAM" id="Phobius"/>
    </source>
</evidence>
<comment type="caution">
    <text evidence="2">The sequence shown here is derived from an EMBL/GenBank/DDBJ whole genome shotgun (WGS) entry which is preliminary data.</text>
</comment>
<feature type="transmembrane region" description="Helical" evidence="1">
    <location>
        <begin position="63"/>
        <end position="90"/>
    </location>
</feature>
<reference evidence="2 3" key="1">
    <citation type="submission" date="2014-03" db="EMBL/GenBank/DDBJ databases">
        <title>Genomics of Bifidobacteria.</title>
        <authorList>
            <person name="Ventura M."/>
            <person name="Milani C."/>
            <person name="Lugli G.A."/>
        </authorList>
    </citation>
    <scope>NUCLEOTIDE SEQUENCE [LARGE SCALE GENOMIC DNA]</scope>
    <source>
        <strain evidence="2 3">DSM 23968</strain>
    </source>
</reference>
<gene>
    <name evidence="2" type="ORF">BSTEL_0439</name>
</gene>
<keyword evidence="1" id="KW-1133">Transmembrane helix</keyword>
<feature type="transmembrane region" description="Helical" evidence="1">
    <location>
        <begin position="40"/>
        <end position="56"/>
    </location>
</feature>
<feature type="transmembrane region" description="Helical" evidence="1">
    <location>
        <begin position="102"/>
        <end position="124"/>
    </location>
</feature>
<keyword evidence="1" id="KW-0472">Membrane</keyword>
<dbReference type="PANTHER" id="PTHR39419">
    <property type="entry name" value="SLL0814 PROTEIN"/>
    <property type="match status" value="1"/>
</dbReference>
<dbReference type="InterPro" id="IPR007354">
    <property type="entry name" value="CruF-like"/>
</dbReference>